<name>A0ABM1ULM3_MICOH</name>
<keyword evidence="2" id="KW-1185">Reference proteome</keyword>
<evidence type="ECO:0000256" key="1">
    <source>
        <dbReference type="SAM" id="MobiDB-lite"/>
    </source>
</evidence>
<feature type="region of interest" description="Disordered" evidence="1">
    <location>
        <begin position="110"/>
        <end position="156"/>
    </location>
</feature>
<evidence type="ECO:0000313" key="3">
    <source>
        <dbReference type="RefSeq" id="XP_026642885.1"/>
    </source>
</evidence>
<evidence type="ECO:0000313" key="2">
    <source>
        <dbReference type="Proteomes" id="UP000694915"/>
    </source>
</evidence>
<dbReference type="GeneID" id="101985841"/>
<organism evidence="2 3">
    <name type="scientific">Microtus ochrogaster</name>
    <name type="common">Prairie vole</name>
    <dbReference type="NCBI Taxonomy" id="79684"/>
    <lineage>
        <taxon>Eukaryota</taxon>
        <taxon>Metazoa</taxon>
        <taxon>Chordata</taxon>
        <taxon>Craniata</taxon>
        <taxon>Vertebrata</taxon>
        <taxon>Euteleostomi</taxon>
        <taxon>Mammalia</taxon>
        <taxon>Eutheria</taxon>
        <taxon>Euarchontoglires</taxon>
        <taxon>Glires</taxon>
        <taxon>Rodentia</taxon>
        <taxon>Myomorpha</taxon>
        <taxon>Muroidea</taxon>
        <taxon>Cricetidae</taxon>
        <taxon>Arvicolinae</taxon>
        <taxon>Microtus</taxon>
    </lineage>
</organism>
<accession>A0ABM1ULM3</accession>
<dbReference type="InterPro" id="IPR029290">
    <property type="entry name" value="TP53TG5"/>
</dbReference>
<gene>
    <name evidence="3 4" type="primary">Tp53tg5</name>
</gene>
<dbReference type="RefSeq" id="XP_026642885.1">
    <property type="nucleotide sequence ID" value="XM_026787084.1"/>
</dbReference>
<dbReference type="Pfam" id="PF15331">
    <property type="entry name" value="TP53IP5"/>
    <property type="match status" value="1"/>
</dbReference>
<reference evidence="3 4" key="1">
    <citation type="submission" date="2025-05" db="UniProtKB">
        <authorList>
            <consortium name="RefSeq"/>
        </authorList>
    </citation>
    <scope>IDENTIFICATION</scope>
</reference>
<dbReference type="Proteomes" id="UP000694915">
    <property type="component" value="Linkage group LG8"/>
</dbReference>
<proteinExistence type="predicted"/>
<dbReference type="PANTHER" id="PTHR15562">
    <property type="entry name" value="TP53-TARGET GENE 5 PROTEIN"/>
    <property type="match status" value="1"/>
</dbReference>
<protein>
    <submittedName>
        <fullName evidence="3 4">TP53-target gene 5 protein isoform X1</fullName>
    </submittedName>
</protein>
<dbReference type="RefSeq" id="XP_026642886.1">
    <property type="nucleotide sequence ID" value="XM_026787085.1"/>
</dbReference>
<sequence length="240" mass="27688">MQGVSFYASSPSLPFSQMQDEKLQDKINQPVSKLIERNRLKMVLKNLSLLKLLKSSNDRIRELHSLARRCWNLIIRVPKILQISSGDNNVKVKQKNEELQDVLALVKKPESRKAESIEKPNENTSEEWKPTEGSKGSPAAASRRKKQAKPKVPKIAKNHGLLTRAQKRKPYVKEPRIVFLKIYNHRTPKMNMKPLDETDQLVWFEGLPTRIHPPGRRIMCRSSALRHVKRPCTRFCSVSL</sequence>
<feature type="compositionally biased region" description="Basic residues" evidence="1">
    <location>
        <begin position="142"/>
        <end position="156"/>
    </location>
</feature>
<evidence type="ECO:0000313" key="4">
    <source>
        <dbReference type="RefSeq" id="XP_026642886.1"/>
    </source>
</evidence>
<dbReference type="PANTHER" id="PTHR15562:SF0">
    <property type="entry name" value="TP53-TARGET GENE 5 PROTEIN"/>
    <property type="match status" value="1"/>
</dbReference>
<feature type="compositionally biased region" description="Basic and acidic residues" evidence="1">
    <location>
        <begin position="110"/>
        <end position="132"/>
    </location>
</feature>